<name>A0A0A8K3C0_9HYPH</name>
<protein>
    <recommendedName>
        <fullName evidence="3">Phosphoribosyltransferase domain-containing protein</fullName>
    </recommendedName>
</protein>
<dbReference type="KEGG" id="mcg:GL4_1989"/>
<evidence type="ECO:0000313" key="2">
    <source>
        <dbReference type="Proteomes" id="UP000031643"/>
    </source>
</evidence>
<organism evidence="1 2">
    <name type="scientific">Methyloceanibacter caenitepidi</name>
    <dbReference type="NCBI Taxonomy" id="1384459"/>
    <lineage>
        <taxon>Bacteria</taxon>
        <taxon>Pseudomonadati</taxon>
        <taxon>Pseudomonadota</taxon>
        <taxon>Alphaproteobacteria</taxon>
        <taxon>Hyphomicrobiales</taxon>
        <taxon>Hyphomicrobiaceae</taxon>
        <taxon>Methyloceanibacter</taxon>
    </lineage>
</organism>
<sequence>MVQICQGINADVEIDLREIVRQTTSMDAFHESDVRPTVEDLLECYEIDESLCAPPPKQIGIIDDMLTAGTHFRAMEICLRNRFPGVRIDGVFIARRVFLPDD</sequence>
<dbReference type="AlphaFoldDB" id="A0A0A8K3C0"/>
<gene>
    <name evidence="1" type="ORF">GL4_1989</name>
</gene>
<dbReference type="STRING" id="1384459.GL4_1989"/>
<dbReference type="Proteomes" id="UP000031643">
    <property type="component" value="Chromosome"/>
</dbReference>
<evidence type="ECO:0008006" key="3">
    <source>
        <dbReference type="Google" id="ProtNLM"/>
    </source>
</evidence>
<proteinExistence type="predicted"/>
<accession>A0A0A8K3C0</accession>
<dbReference type="EMBL" id="AP014648">
    <property type="protein sequence ID" value="BAQ17438.1"/>
    <property type="molecule type" value="Genomic_DNA"/>
</dbReference>
<dbReference type="HOGENOM" id="CLU_2274033_0_0_5"/>
<evidence type="ECO:0000313" key="1">
    <source>
        <dbReference type="EMBL" id="BAQ17438.1"/>
    </source>
</evidence>
<reference evidence="1 2" key="1">
    <citation type="submission" date="2014-09" db="EMBL/GenBank/DDBJ databases">
        <title>Genome sequencing of Methyloceanibacter caenitepidi Gela4.</title>
        <authorList>
            <person name="Takeuchi M."/>
            <person name="Susumu S."/>
            <person name="Kamagata Y."/>
            <person name="Oshima K."/>
            <person name="Hattori M."/>
            <person name="Iwasaki W."/>
        </authorList>
    </citation>
    <scope>NUCLEOTIDE SEQUENCE [LARGE SCALE GENOMIC DNA]</scope>
    <source>
        <strain evidence="1 2">Gela4</strain>
    </source>
</reference>
<keyword evidence="2" id="KW-1185">Reference proteome</keyword>